<evidence type="ECO:0000313" key="3">
    <source>
        <dbReference type="EMBL" id="SEA72184.1"/>
    </source>
</evidence>
<dbReference type="OrthoDB" id="1273722at2"/>
<dbReference type="RefSeq" id="WP_089762890.1">
    <property type="nucleotide sequence ID" value="NZ_BKAT01000048.1"/>
</dbReference>
<gene>
    <name evidence="3" type="ORF">SAMN05660909_03150</name>
</gene>
<dbReference type="Pfam" id="PF04738">
    <property type="entry name" value="Lant_dehydr_N"/>
    <property type="match status" value="1"/>
</dbReference>
<dbReference type="InterPro" id="IPR006827">
    <property type="entry name" value="Lant_deHydtase_N"/>
</dbReference>
<sequence>MKGKIQASDFYLLRIPLLPFNTIQQFHEAANHSVDSFINELRRLYTTPLLQEALFLASISLHQETLKWLNNHHDTSLKLPLALYRYLLRMCSRCTPYGLFAGCATGSVNDSPSSFSIPDSPRIRKVTRLDMGFLSALFDELLKEPDIKQKVLFYPNDSIYKIGDSARYFEYQLKPQRYFISAFARNEFIDDLLSAASEGATIQTLTKVLTSKEIAAEEAGEFIETLINNQVLVPGLAPRLSSPENLSFISFVPTLNPLKDLLKEQTVGVAHYRQIDSLLEQRFPQLKGATNIQVDAYFPDVKAHIATTTMQMLLADLEDISVLATESGHPDMKQFREQFQQRYEQQEIPLMVALDSDIGIGYGLASGGAASYTPLVDDLVMPGTVAEQSLPWNTVTQFIWEKFLQALQHQHKEITITEEDLKTLQKQPSIPLPAGFTLMGSLIANNETALDNGDFLFQLKSFSGPNALALLGRFGAGDPELAAHMRQFAKEEQSLFPDKIFAELIHLPEGRVGNVLLRSQVYEHEIHFLGKSSVENNFQIPADDLCVSVRNNRVVLRSKRLNKEVMPRLTSAHNFVRGLAVYKFLADLQQQDAVSIRWQWGALLEQPFLPRVVYKHLILERARWYLSSEKYQQLLATKTPQEAIQYWREQYQVPDMVLLTEGDNELLICFESEMACTLLTDKLSKSSVVLYELIAPNENRLLSNKQGHYCNELIIPLKNRSFTHTPTANPVVETAMQRSFPPGSEWLYIKIYCGFGWIDKLLTKALYPLVQQLKEEGMADRWFFIRYQDPDMHIRIRFHLTEPASQVGYVLQQAHSILQSYLDSGVVQRVQLDTYIRETERYDEKFMELSEQFFWIDSEAVVSLLSIPGSKQADRWLLALKGADSLLDGYTASERLALYQQLQQQFFDEHRGNDDLMLQLNRKFREHRRQIALALGNGDGQTLISDAAAILAYRTRALQQAFNGRLPEQLLPHYLHMFLNRMFTANARMQELVIYHYLMKHYTSVVARGE</sequence>
<name>A0A1H4DHH2_9BACT</name>
<evidence type="ECO:0000259" key="1">
    <source>
        <dbReference type="Pfam" id="PF04738"/>
    </source>
</evidence>
<dbReference type="Pfam" id="PF14028">
    <property type="entry name" value="Lant_dehydr_C"/>
    <property type="match status" value="1"/>
</dbReference>
<evidence type="ECO:0000259" key="2">
    <source>
        <dbReference type="Pfam" id="PF14028"/>
    </source>
</evidence>
<feature type="domain" description="Thiopeptide-type bacteriocin biosynthesis" evidence="2">
    <location>
        <begin position="746"/>
        <end position="1002"/>
    </location>
</feature>
<reference evidence="4" key="1">
    <citation type="submission" date="2016-10" db="EMBL/GenBank/DDBJ databases">
        <authorList>
            <person name="Varghese N."/>
            <person name="Submissions S."/>
        </authorList>
    </citation>
    <scope>NUCLEOTIDE SEQUENCE [LARGE SCALE GENOMIC DNA]</scope>
    <source>
        <strain evidence="4">DSM 23920</strain>
    </source>
</reference>
<organism evidence="3 4">
    <name type="scientific">Chitinophaga terrae</name>
    <name type="common">ex Kim and Jung 2007</name>
    <dbReference type="NCBI Taxonomy" id="408074"/>
    <lineage>
        <taxon>Bacteria</taxon>
        <taxon>Pseudomonadati</taxon>
        <taxon>Bacteroidota</taxon>
        <taxon>Chitinophagia</taxon>
        <taxon>Chitinophagales</taxon>
        <taxon>Chitinophagaceae</taxon>
        <taxon>Chitinophaga</taxon>
    </lineage>
</organism>
<dbReference type="Proteomes" id="UP000199656">
    <property type="component" value="Unassembled WGS sequence"/>
</dbReference>
<dbReference type="STRING" id="408074.SAMN05660909_03150"/>
<proteinExistence type="predicted"/>
<feature type="domain" description="Lantibiotic dehydratase N-terminal" evidence="1">
    <location>
        <begin position="48"/>
        <end position="679"/>
    </location>
</feature>
<keyword evidence="4" id="KW-1185">Reference proteome</keyword>
<accession>A0A1H4DHH2</accession>
<dbReference type="AlphaFoldDB" id="A0A1H4DHH2"/>
<protein>
    <submittedName>
        <fullName evidence="3">Thiopeptide-type bacteriocin biosynthesis domain-containing protein</fullName>
    </submittedName>
</protein>
<dbReference type="NCBIfam" id="TIGR03891">
    <property type="entry name" value="thiopep_ocin"/>
    <property type="match status" value="1"/>
</dbReference>
<evidence type="ECO:0000313" key="4">
    <source>
        <dbReference type="Proteomes" id="UP000199656"/>
    </source>
</evidence>
<dbReference type="EMBL" id="FNRL01000013">
    <property type="protein sequence ID" value="SEA72184.1"/>
    <property type="molecule type" value="Genomic_DNA"/>
</dbReference>
<dbReference type="InterPro" id="IPR023809">
    <property type="entry name" value="Thiopep_bacteriocin_synth_dom"/>
</dbReference>